<proteinExistence type="predicted"/>
<protein>
    <submittedName>
        <fullName evidence="1">Uncharacterized protein</fullName>
    </submittedName>
</protein>
<organism evidence="1 2">
    <name type="scientific">Candidatus Roizmanbacteria bacterium RIFCSPLOWO2_01_FULL_40_42</name>
    <dbReference type="NCBI Taxonomy" id="1802066"/>
    <lineage>
        <taxon>Bacteria</taxon>
        <taxon>Candidatus Roizmaniibacteriota</taxon>
    </lineage>
</organism>
<comment type="caution">
    <text evidence="1">The sequence shown here is derived from an EMBL/GenBank/DDBJ whole genome shotgun (WGS) entry which is preliminary data.</text>
</comment>
<dbReference type="Proteomes" id="UP000178558">
    <property type="component" value="Unassembled WGS sequence"/>
</dbReference>
<evidence type="ECO:0000313" key="1">
    <source>
        <dbReference type="EMBL" id="OGK50211.1"/>
    </source>
</evidence>
<evidence type="ECO:0000313" key="2">
    <source>
        <dbReference type="Proteomes" id="UP000178558"/>
    </source>
</evidence>
<gene>
    <name evidence="1" type="ORF">A3B50_00300</name>
</gene>
<dbReference type="AlphaFoldDB" id="A0A1F7J3L4"/>
<sequence>MRRMFFFGKRSAITPPNREKSNAGNVVMAAINPTQKAELVRVRTSHPKATFCIQVPERETNCPINHNLKFLLSNAGKA</sequence>
<reference evidence="1 2" key="1">
    <citation type="journal article" date="2016" name="Nat. Commun.">
        <title>Thousands of microbial genomes shed light on interconnected biogeochemical processes in an aquifer system.</title>
        <authorList>
            <person name="Anantharaman K."/>
            <person name="Brown C.T."/>
            <person name="Hug L.A."/>
            <person name="Sharon I."/>
            <person name="Castelle C.J."/>
            <person name="Probst A.J."/>
            <person name="Thomas B.C."/>
            <person name="Singh A."/>
            <person name="Wilkins M.J."/>
            <person name="Karaoz U."/>
            <person name="Brodie E.L."/>
            <person name="Williams K.H."/>
            <person name="Hubbard S.S."/>
            <person name="Banfield J.F."/>
        </authorList>
    </citation>
    <scope>NUCLEOTIDE SEQUENCE [LARGE SCALE GENOMIC DNA]</scope>
</reference>
<accession>A0A1F7J3L4</accession>
<name>A0A1F7J3L4_9BACT</name>
<dbReference type="EMBL" id="MGAQ01000020">
    <property type="protein sequence ID" value="OGK50211.1"/>
    <property type="molecule type" value="Genomic_DNA"/>
</dbReference>